<evidence type="ECO:0000313" key="2">
    <source>
        <dbReference type="Proteomes" id="UP000036938"/>
    </source>
</evidence>
<evidence type="ECO:0008006" key="3">
    <source>
        <dbReference type="Google" id="ProtNLM"/>
    </source>
</evidence>
<organism evidence="1 2">
    <name type="scientific">Pseudaestuariivita atlantica</name>
    <dbReference type="NCBI Taxonomy" id="1317121"/>
    <lineage>
        <taxon>Bacteria</taxon>
        <taxon>Pseudomonadati</taxon>
        <taxon>Pseudomonadota</taxon>
        <taxon>Alphaproteobacteria</taxon>
        <taxon>Rhodobacterales</taxon>
        <taxon>Paracoccaceae</taxon>
        <taxon>Pseudaestuariivita</taxon>
    </lineage>
</organism>
<comment type="caution">
    <text evidence="1">The sequence shown here is derived from an EMBL/GenBank/DDBJ whole genome shotgun (WGS) entry which is preliminary data.</text>
</comment>
<sequence length="244" mass="25450">MTASLPMYARPETQAATDRLWTAIRAALGHGPATLDTPTDLMAHWRDPALVLSQTCGLPYRAALHGHVDLVTTPDHALPGCPPGYYNSVLVTRAGHAGSGPEDWARMRLAVNGGDSQSGWAAPAAHLGTTGHAFARVTVTGAHALSARAVLTGAADLASVDAQTWRLLLRHEPDLRALHEAARTEPTPGLPLITALGRGGAVRQAVRAGLAALSEDDRATLDLRGLVDIPAAAYTALPLPPPLP</sequence>
<dbReference type="Proteomes" id="UP000036938">
    <property type="component" value="Unassembled WGS sequence"/>
</dbReference>
<dbReference type="PATRIC" id="fig|1317121.7.peg.314"/>
<dbReference type="STRING" id="1317121.ATO11_01580"/>
<evidence type="ECO:0000313" key="1">
    <source>
        <dbReference type="EMBL" id="KNG95343.1"/>
    </source>
</evidence>
<dbReference type="AlphaFoldDB" id="A0A0L1JVC2"/>
<dbReference type="OrthoDB" id="7353682at2"/>
<dbReference type="SUPFAM" id="SSF53850">
    <property type="entry name" value="Periplasmic binding protein-like II"/>
    <property type="match status" value="1"/>
</dbReference>
<dbReference type="PANTHER" id="PTHR35841:SF1">
    <property type="entry name" value="PHOSPHONATES-BINDING PERIPLASMIC PROTEIN"/>
    <property type="match status" value="1"/>
</dbReference>
<gene>
    <name evidence="1" type="ORF">ATO11_01580</name>
</gene>
<dbReference type="EMBL" id="AQQZ01000001">
    <property type="protein sequence ID" value="KNG95343.1"/>
    <property type="molecule type" value="Genomic_DNA"/>
</dbReference>
<protein>
    <recommendedName>
        <fullName evidence="3">Phosphate ABC transporter substrate-binding protein</fullName>
    </recommendedName>
</protein>
<accession>A0A0L1JVC2</accession>
<dbReference type="Pfam" id="PF12974">
    <property type="entry name" value="Phosphonate-bd"/>
    <property type="match status" value="1"/>
</dbReference>
<name>A0A0L1JVC2_9RHOB</name>
<proteinExistence type="predicted"/>
<dbReference type="Gene3D" id="3.40.190.10">
    <property type="entry name" value="Periplasmic binding protein-like II"/>
    <property type="match status" value="1"/>
</dbReference>
<keyword evidence="2" id="KW-1185">Reference proteome</keyword>
<dbReference type="RefSeq" id="WP_050529064.1">
    <property type="nucleotide sequence ID" value="NZ_AQQZ01000001.1"/>
</dbReference>
<dbReference type="PANTHER" id="PTHR35841">
    <property type="entry name" value="PHOSPHONATES-BINDING PERIPLASMIC PROTEIN"/>
    <property type="match status" value="1"/>
</dbReference>
<reference evidence="1 2" key="1">
    <citation type="journal article" date="2015" name="Int. J. Syst. Evol. Microbiol.">
        <title>Aestuariivita atlantica sp. nov., isolated from deep sea sediment of the Atlantic Ocean.</title>
        <authorList>
            <person name="Li G."/>
            <person name="Lai Q."/>
            <person name="Du Y."/>
            <person name="Liu X."/>
            <person name="Sun F."/>
            <person name="Shao Z."/>
        </authorList>
    </citation>
    <scope>NUCLEOTIDE SEQUENCE [LARGE SCALE GENOMIC DNA]</scope>
    <source>
        <strain evidence="1 2">22II-S11-z3</strain>
    </source>
</reference>